<reference evidence="1 2" key="1">
    <citation type="journal article" date="2020" name="Cell">
        <title>Large-Scale Comparative Analyses of Tick Genomes Elucidate Their Genetic Diversity and Vector Capacities.</title>
        <authorList>
            <consortium name="Tick Genome and Microbiome Consortium (TIGMIC)"/>
            <person name="Jia N."/>
            <person name="Wang J."/>
            <person name="Shi W."/>
            <person name="Du L."/>
            <person name="Sun Y."/>
            <person name="Zhan W."/>
            <person name="Jiang J.F."/>
            <person name="Wang Q."/>
            <person name="Zhang B."/>
            <person name="Ji P."/>
            <person name="Bell-Sakyi L."/>
            <person name="Cui X.M."/>
            <person name="Yuan T.T."/>
            <person name="Jiang B.G."/>
            <person name="Yang W.F."/>
            <person name="Lam T.T."/>
            <person name="Chang Q.C."/>
            <person name="Ding S.J."/>
            <person name="Wang X.J."/>
            <person name="Zhu J.G."/>
            <person name="Ruan X.D."/>
            <person name="Zhao L."/>
            <person name="Wei J.T."/>
            <person name="Ye R.Z."/>
            <person name="Que T.C."/>
            <person name="Du C.H."/>
            <person name="Zhou Y.H."/>
            <person name="Cheng J.X."/>
            <person name="Dai P.F."/>
            <person name="Guo W.B."/>
            <person name="Han X.H."/>
            <person name="Huang E.J."/>
            <person name="Li L.F."/>
            <person name="Wei W."/>
            <person name="Gao Y.C."/>
            <person name="Liu J.Z."/>
            <person name="Shao H.Z."/>
            <person name="Wang X."/>
            <person name="Wang C.C."/>
            <person name="Yang T.C."/>
            <person name="Huo Q.B."/>
            <person name="Li W."/>
            <person name="Chen H.Y."/>
            <person name="Chen S.E."/>
            <person name="Zhou L.G."/>
            <person name="Ni X.B."/>
            <person name="Tian J.H."/>
            <person name="Sheng Y."/>
            <person name="Liu T."/>
            <person name="Pan Y.S."/>
            <person name="Xia L.Y."/>
            <person name="Li J."/>
            <person name="Zhao F."/>
            <person name="Cao W.C."/>
        </authorList>
    </citation>
    <scope>NUCLEOTIDE SEQUENCE [LARGE SCALE GENOMIC DNA]</scope>
    <source>
        <strain evidence="1">Iper-2018</strain>
    </source>
</reference>
<name>A0AC60PJS4_IXOPE</name>
<protein>
    <submittedName>
        <fullName evidence="1">Uncharacterized protein</fullName>
    </submittedName>
</protein>
<gene>
    <name evidence="1" type="ORF">HPB47_003497</name>
</gene>
<sequence>MRPGPGFIEAPENRQGQQRDWHPSSERFDQSNSRGYFEKLKQQEHHKNLFGNREALLNNLHAKPLWSEESNQNSSFVNCREELSFSTFGGANTPGNNFQTQENRTAVSNNFQGTWRDKSEGNSNMRGNFRKPGTQNRRGNRGRPCLQSVESSRKVESKPYARNWSGHPLSNPSAPSVPKEQQQWEGASSPKAQKSQEQRPLDARAILERKRKCAVEEETPNPQPQVENALESEESSVRPALPQLHQGRFGEHLDQKTMRVQNTDSPRNKNTQRWIESHFSEDDPFEAAVPEVHEVDESKLLPADVPLDQLLHVVFLDIDKRSFFDEVKQAFLPGTLVYLFFGDPSVLLPTREHPFYKENKNNWVYFYPDCSTEYGSYLVAAPAVIGWMDQQLPQRVRFLVHGHQKQLKLEGLQRKVTFYPTSRTIDVHLLNRMLNGDFEPAQTARTGVPAGKTVVIRKNPKPLLPSPPSTTFVGHCSKQTGTPAQPSPRQRIRPVVAPTSTTNPPRRTPIVPPRQPTKPDAPPQRKKIVW</sequence>
<dbReference type="Proteomes" id="UP000805193">
    <property type="component" value="Unassembled WGS sequence"/>
</dbReference>
<keyword evidence="2" id="KW-1185">Reference proteome</keyword>
<organism evidence="1 2">
    <name type="scientific">Ixodes persulcatus</name>
    <name type="common">Taiga tick</name>
    <dbReference type="NCBI Taxonomy" id="34615"/>
    <lineage>
        <taxon>Eukaryota</taxon>
        <taxon>Metazoa</taxon>
        <taxon>Ecdysozoa</taxon>
        <taxon>Arthropoda</taxon>
        <taxon>Chelicerata</taxon>
        <taxon>Arachnida</taxon>
        <taxon>Acari</taxon>
        <taxon>Parasitiformes</taxon>
        <taxon>Ixodida</taxon>
        <taxon>Ixodoidea</taxon>
        <taxon>Ixodidae</taxon>
        <taxon>Ixodinae</taxon>
        <taxon>Ixodes</taxon>
    </lineage>
</organism>
<accession>A0AC60PJS4</accession>
<proteinExistence type="predicted"/>
<dbReference type="EMBL" id="JABSTQ010010508">
    <property type="protein sequence ID" value="KAG0420441.1"/>
    <property type="molecule type" value="Genomic_DNA"/>
</dbReference>
<evidence type="ECO:0000313" key="2">
    <source>
        <dbReference type="Proteomes" id="UP000805193"/>
    </source>
</evidence>
<comment type="caution">
    <text evidence="1">The sequence shown here is derived from an EMBL/GenBank/DDBJ whole genome shotgun (WGS) entry which is preliminary data.</text>
</comment>
<evidence type="ECO:0000313" key="1">
    <source>
        <dbReference type="EMBL" id="KAG0420441.1"/>
    </source>
</evidence>